<dbReference type="AlphaFoldDB" id="A0AAD6CMH3"/>
<proteinExistence type="predicted"/>
<evidence type="ECO:0000313" key="2">
    <source>
        <dbReference type="Proteomes" id="UP001220324"/>
    </source>
</evidence>
<reference evidence="1 2" key="1">
    <citation type="journal article" date="2023" name="IMA Fungus">
        <title>Comparative genomic study of the Penicillium genus elucidates a diverse pangenome and 15 lateral gene transfer events.</title>
        <authorList>
            <person name="Petersen C."/>
            <person name="Sorensen T."/>
            <person name="Nielsen M.R."/>
            <person name="Sondergaard T.E."/>
            <person name="Sorensen J.L."/>
            <person name="Fitzpatrick D.A."/>
            <person name="Frisvad J.C."/>
            <person name="Nielsen K.L."/>
        </authorList>
    </citation>
    <scope>NUCLEOTIDE SEQUENCE [LARGE SCALE GENOMIC DNA]</scope>
    <source>
        <strain evidence="1 2">IBT 35679</strain>
    </source>
</reference>
<keyword evidence="2" id="KW-1185">Reference proteome</keyword>
<sequence>MISASPRVISFLPISMPAAAQEQTRQNTTTHYLRKERLEARLRELFPDVKDFKIRMQNDEYSFIAPRRVEAIELLAARVVTESDEE</sequence>
<gene>
    <name evidence="1" type="ORF">N7494_012785</name>
</gene>
<protein>
    <submittedName>
        <fullName evidence="1">Uncharacterized protein</fullName>
    </submittedName>
</protein>
<dbReference type="EMBL" id="JAQIZZ010000008">
    <property type="protein sequence ID" value="KAJ5526135.1"/>
    <property type="molecule type" value="Genomic_DNA"/>
</dbReference>
<accession>A0AAD6CMH3</accession>
<comment type="caution">
    <text evidence="1">The sequence shown here is derived from an EMBL/GenBank/DDBJ whole genome shotgun (WGS) entry which is preliminary data.</text>
</comment>
<organism evidence="1 2">
    <name type="scientific">Penicillium frequentans</name>
    <dbReference type="NCBI Taxonomy" id="3151616"/>
    <lineage>
        <taxon>Eukaryota</taxon>
        <taxon>Fungi</taxon>
        <taxon>Dikarya</taxon>
        <taxon>Ascomycota</taxon>
        <taxon>Pezizomycotina</taxon>
        <taxon>Eurotiomycetes</taxon>
        <taxon>Eurotiomycetidae</taxon>
        <taxon>Eurotiales</taxon>
        <taxon>Aspergillaceae</taxon>
        <taxon>Penicillium</taxon>
    </lineage>
</organism>
<evidence type="ECO:0000313" key="1">
    <source>
        <dbReference type="EMBL" id="KAJ5526135.1"/>
    </source>
</evidence>
<dbReference type="Proteomes" id="UP001220324">
    <property type="component" value="Unassembled WGS sequence"/>
</dbReference>
<name>A0AAD6CMH3_9EURO</name>